<evidence type="ECO:0008006" key="4">
    <source>
        <dbReference type="Google" id="ProtNLM"/>
    </source>
</evidence>
<name>A0A2H0WRY1_9BACT</name>
<accession>A0A2H0WRY1</accession>
<keyword evidence="1" id="KW-1133">Transmembrane helix</keyword>
<feature type="transmembrane region" description="Helical" evidence="1">
    <location>
        <begin position="252"/>
        <end position="272"/>
    </location>
</feature>
<evidence type="ECO:0000256" key="1">
    <source>
        <dbReference type="SAM" id="Phobius"/>
    </source>
</evidence>
<keyword evidence="1" id="KW-0472">Membrane</keyword>
<dbReference type="Gene3D" id="2.120.10.30">
    <property type="entry name" value="TolB, C-terminal domain"/>
    <property type="match status" value="1"/>
</dbReference>
<evidence type="ECO:0000313" key="2">
    <source>
        <dbReference type="EMBL" id="PIS14688.1"/>
    </source>
</evidence>
<reference evidence="3" key="1">
    <citation type="submission" date="2017-09" db="EMBL/GenBank/DDBJ databases">
        <title>Depth-based differentiation of microbial function through sediment-hosted aquifers and enrichment of novel symbionts in the deep terrestrial subsurface.</title>
        <authorList>
            <person name="Probst A.J."/>
            <person name="Ladd B."/>
            <person name="Jarett J.K."/>
            <person name="Geller-Mcgrath D.E."/>
            <person name="Sieber C.M.K."/>
            <person name="Emerson J.B."/>
            <person name="Anantharaman K."/>
            <person name="Thomas B.C."/>
            <person name="Malmstrom R."/>
            <person name="Stieglmeier M."/>
            <person name="Klingl A."/>
            <person name="Woyke T."/>
            <person name="Ryan C.M."/>
            <person name="Banfield J.F."/>
        </authorList>
    </citation>
    <scope>NUCLEOTIDE SEQUENCE [LARGE SCALE GENOMIC DNA]</scope>
</reference>
<dbReference type="EMBL" id="PEZI01000029">
    <property type="protein sequence ID" value="PIS14688.1"/>
    <property type="molecule type" value="Genomic_DNA"/>
</dbReference>
<dbReference type="InterPro" id="IPR011042">
    <property type="entry name" value="6-blade_b-propeller_TolB-like"/>
</dbReference>
<organism evidence="2 3">
    <name type="scientific">Candidatus Shapirobacteria bacterium CG09_land_8_20_14_0_10_39_12</name>
    <dbReference type="NCBI Taxonomy" id="1974885"/>
    <lineage>
        <taxon>Bacteria</taxon>
        <taxon>Candidatus Shapironibacteriota</taxon>
    </lineage>
</organism>
<sequence length="622" mass="68772">MDSAYTVETAKIVGSPADGFWSQIHTFFPQDDLKKEKRGILLAVLVVSGVEEGIEAVAQGREILGRLHEEYYGETEQTAFEKLSEAVRKVGIENDGSTIIAASLLKNVLNLAIFGRGKIILKRKNKIGIILQGAPQKLHTGSGYLEESDLILLGSDRFFETVETGVLKAALENNLLDDMVEILTPLILGVKNLPDVAVLLALVKKQEDSLIGMVGQVEEKEPVIEPEKKKINFFQRKSLFVHRGDGGKKKKMLFLISLVLIGLLVVSVGFGLKKKLTEKKNEKVRQLISLAEEKFNSGKTAYFLNPSEGKNLIDEAKKAADEGLAIKKDSQELIFLKERMAIFLENSATEISIFDAPVFMDLNLIADGAKGNAFSLSEKDLAILDADKKKVYLLNIEKKSNVVYDFLNEKARFVTVLDDKIAVFSAKGVEKINMGSKKVTPVIDADENWKEILAFSSFGGNLYLLDRGASDIWRYLGSNNGYGAAKSWFIGSPPDLSKAVSFAIDGSIWVLEKDNILKFTLNKPDNFVLSKMPVSPPASQRGEQGGPEAFDNPVKIYTSVDEQNLYVLDKGRGKIYVIAKTGEFKIAYTGETVKQADDFVVRESAKKIFLLSGARIYEMTMK</sequence>
<keyword evidence="1" id="KW-0812">Transmembrane</keyword>
<dbReference type="SUPFAM" id="SSF63825">
    <property type="entry name" value="YWTD domain"/>
    <property type="match status" value="1"/>
</dbReference>
<dbReference type="AlphaFoldDB" id="A0A2H0WRY1"/>
<dbReference type="Proteomes" id="UP000230775">
    <property type="component" value="Unassembled WGS sequence"/>
</dbReference>
<proteinExistence type="predicted"/>
<dbReference type="InterPro" id="IPR036457">
    <property type="entry name" value="PPM-type-like_dom_sf"/>
</dbReference>
<protein>
    <recommendedName>
        <fullName evidence="4">PPM-type phosphatase domain-containing protein</fullName>
    </recommendedName>
</protein>
<dbReference type="SUPFAM" id="SSF81606">
    <property type="entry name" value="PP2C-like"/>
    <property type="match status" value="1"/>
</dbReference>
<evidence type="ECO:0000313" key="3">
    <source>
        <dbReference type="Proteomes" id="UP000230775"/>
    </source>
</evidence>
<comment type="caution">
    <text evidence="2">The sequence shown here is derived from an EMBL/GenBank/DDBJ whole genome shotgun (WGS) entry which is preliminary data.</text>
</comment>
<gene>
    <name evidence="2" type="ORF">COT64_01255</name>
</gene>